<evidence type="ECO:0000313" key="1">
    <source>
        <dbReference type="EMBL" id="EAY27957.1"/>
    </source>
</evidence>
<sequence length="42" mass="4926">MINYLFEKLVLKLNMLVFDKKLKDKTIVLDNICYKSVSFISG</sequence>
<dbReference type="EMBL" id="AAWS01000019">
    <property type="protein sequence ID" value="EAY27957.1"/>
    <property type="molecule type" value="Genomic_DNA"/>
</dbReference>
<dbReference type="Proteomes" id="UP000004095">
    <property type="component" value="Unassembled WGS sequence"/>
</dbReference>
<protein>
    <submittedName>
        <fullName evidence="1">Uncharacterized protein</fullName>
    </submittedName>
</protein>
<gene>
    <name evidence="1" type="ORF">M23134_02626</name>
</gene>
<evidence type="ECO:0000313" key="2">
    <source>
        <dbReference type="Proteomes" id="UP000004095"/>
    </source>
</evidence>
<dbReference type="AlphaFoldDB" id="A1ZNR8"/>
<accession>A1ZNR8</accession>
<comment type="caution">
    <text evidence="1">The sequence shown here is derived from an EMBL/GenBank/DDBJ whole genome shotgun (WGS) entry which is preliminary data.</text>
</comment>
<proteinExistence type="predicted"/>
<keyword evidence="2" id="KW-1185">Reference proteome</keyword>
<name>A1ZNR8_MICM2</name>
<reference evidence="1 2" key="1">
    <citation type="submission" date="2007-01" db="EMBL/GenBank/DDBJ databases">
        <authorList>
            <person name="Haygood M."/>
            <person name="Podell S."/>
            <person name="Anderson C."/>
            <person name="Hopkinson B."/>
            <person name="Roe K."/>
            <person name="Barbeau K."/>
            <person name="Gaasterland T."/>
            <person name="Ferriera S."/>
            <person name="Johnson J."/>
            <person name="Kravitz S."/>
            <person name="Beeson K."/>
            <person name="Sutton G."/>
            <person name="Rogers Y.-H."/>
            <person name="Friedman R."/>
            <person name="Frazier M."/>
            <person name="Venter J.C."/>
        </authorList>
    </citation>
    <scope>NUCLEOTIDE SEQUENCE [LARGE SCALE GENOMIC DNA]</scope>
    <source>
        <strain evidence="1 2">ATCC 23134</strain>
    </source>
</reference>
<organism evidence="1 2">
    <name type="scientific">Microscilla marina ATCC 23134</name>
    <dbReference type="NCBI Taxonomy" id="313606"/>
    <lineage>
        <taxon>Bacteria</taxon>
        <taxon>Pseudomonadati</taxon>
        <taxon>Bacteroidota</taxon>
        <taxon>Cytophagia</taxon>
        <taxon>Cytophagales</taxon>
        <taxon>Microscillaceae</taxon>
        <taxon>Microscilla</taxon>
    </lineage>
</organism>